<dbReference type="EMBL" id="CP019607">
    <property type="protein sequence ID" value="AQP50249.1"/>
    <property type="molecule type" value="Genomic_DNA"/>
</dbReference>
<evidence type="ECO:0000313" key="3">
    <source>
        <dbReference type="Proteomes" id="UP000188235"/>
    </source>
</evidence>
<keyword evidence="3" id="KW-1185">Reference proteome</keyword>
<dbReference type="NCBIfam" id="TIGR03883">
    <property type="entry name" value="DUF2342_F420"/>
    <property type="match status" value="1"/>
</dbReference>
<dbReference type="InterPro" id="IPR022454">
    <property type="entry name" value="CHP03883_F420-assoc"/>
</dbReference>
<dbReference type="OrthoDB" id="142939at2"/>
<dbReference type="Pfam" id="PF10103">
    <property type="entry name" value="Zincin_2"/>
    <property type="match status" value="1"/>
</dbReference>
<dbReference type="KEGG" id="tfa:BW733_04770"/>
<name>A0A1Q2CVY5_9ACTN</name>
<evidence type="ECO:0008006" key="4">
    <source>
        <dbReference type="Google" id="ProtNLM"/>
    </source>
</evidence>
<dbReference type="InterPro" id="IPR042271">
    <property type="entry name" value="Zinicin_2_N"/>
</dbReference>
<protein>
    <recommendedName>
        <fullName evidence="4">Coenzyme F420 biosynthesis-associated protein</fullName>
    </recommendedName>
</protein>
<feature type="region of interest" description="Disordered" evidence="1">
    <location>
        <begin position="303"/>
        <end position="323"/>
    </location>
</feature>
<dbReference type="PANTHER" id="PTHR39420:SF1">
    <property type="entry name" value="HYDROLASE"/>
    <property type="match status" value="1"/>
</dbReference>
<organism evidence="2 3">
    <name type="scientific">Tessaracoccus flavescens</name>
    <dbReference type="NCBI Taxonomy" id="399497"/>
    <lineage>
        <taxon>Bacteria</taxon>
        <taxon>Bacillati</taxon>
        <taxon>Actinomycetota</taxon>
        <taxon>Actinomycetes</taxon>
        <taxon>Propionibacteriales</taxon>
        <taxon>Propionibacteriaceae</taxon>
        <taxon>Tessaracoccus</taxon>
    </lineage>
</organism>
<evidence type="ECO:0000313" key="2">
    <source>
        <dbReference type="EMBL" id="AQP50249.1"/>
    </source>
</evidence>
<sequence length="323" mass="34690">MSYAPSINWSLALALGGTGSRGLPEVDSRQVQQLVADLRVTARRAGELAAARLGVDSPGASRISVVDWAGWGRAVRSMIEATVHELDLPRRPAGPLNRVRGAGNAVLLGAGLRMASRRLLGQFDAYTGSDTLYLVAPTIVAHERSHGFVPSDFRLWVALHEQTHALQFRAAPWLRAWIAERARTVFEDDAPPLPGLVAWARTGDLASMLATGEAGEALGELVAAMTFLEGHADHTADNAGRGHVRTVRALRKAFTRPKGASGLGRLSSSLDKSAQYRDGLAFCDRITALKGRAALMTAFAQPGNLPRPEEITEPGRWLDRVDG</sequence>
<accession>A0A1Q2CVY5</accession>
<dbReference type="AlphaFoldDB" id="A0A1Q2CVY5"/>
<evidence type="ECO:0000256" key="1">
    <source>
        <dbReference type="SAM" id="MobiDB-lite"/>
    </source>
</evidence>
<dbReference type="PANTHER" id="PTHR39420">
    <property type="match status" value="1"/>
</dbReference>
<dbReference type="Gene3D" id="1.20.150.30">
    <property type="entry name" value="Zincin-like metallopeptidase, N-terminal domain"/>
    <property type="match status" value="1"/>
</dbReference>
<dbReference type="InterPro" id="IPR018766">
    <property type="entry name" value="Zinicin_2"/>
</dbReference>
<gene>
    <name evidence="2" type="ORF">BW733_04770</name>
</gene>
<proteinExistence type="predicted"/>
<reference evidence="2 3" key="1">
    <citation type="journal article" date="2008" name="Int. J. Syst. Evol. Microbiol.">
        <title>Tessaracoccus flavescens sp. nov., isolated from marine sediment.</title>
        <authorList>
            <person name="Lee D.W."/>
            <person name="Lee S.D."/>
        </authorList>
    </citation>
    <scope>NUCLEOTIDE SEQUENCE [LARGE SCALE GENOMIC DNA]</scope>
    <source>
        <strain evidence="2 3">SST-39T</strain>
    </source>
</reference>
<dbReference type="SUPFAM" id="SSF55486">
    <property type="entry name" value="Metalloproteases ('zincins'), catalytic domain"/>
    <property type="match status" value="1"/>
</dbReference>
<dbReference type="Proteomes" id="UP000188235">
    <property type="component" value="Chromosome"/>
</dbReference>
<dbReference type="STRING" id="399497.BW733_04770"/>
<dbReference type="RefSeq" id="WP_077348353.1">
    <property type="nucleotide sequence ID" value="NZ_CP019607.1"/>
</dbReference>